<evidence type="ECO:0000256" key="4">
    <source>
        <dbReference type="ARBA" id="ARBA00022723"/>
    </source>
</evidence>
<dbReference type="VEuPathDB" id="FungiDB:P168DRAFT_324354"/>
<comment type="similarity">
    <text evidence="2">Belongs to the cytochrome P450 family.</text>
</comment>
<keyword evidence="11" id="KW-1185">Reference proteome</keyword>
<dbReference type="FunFam" id="1.10.630.10:FF:000047">
    <property type="entry name" value="Cytochrome P450 monooxygenase"/>
    <property type="match status" value="1"/>
</dbReference>
<dbReference type="PRINTS" id="PR00385">
    <property type="entry name" value="P450"/>
</dbReference>
<evidence type="ECO:0000256" key="8">
    <source>
        <dbReference type="PIRSR" id="PIRSR602401-1"/>
    </source>
</evidence>
<reference evidence="10" key="1">
    <citation type="submission" date="2016-12" db="EMBL/GenBank/DDBJ databases">
        <title>The genomes of Aspergillus section Nigri reveals drivers in fungal speciation.</title>
        <authorList>
            <consortium name="DOE Joint Genome Institute"/>
            <person name="Vesth T.C."/>
            <person name="Nybo J."/>
            <person name="Theobald S."/>
            <person name="Brandl J."/>
            <person name="Frisvad J.C."/>
            <person name="Nielsen K.F."/>
            <person name="Lyhne E.K."/>
            <person name="Kogle M.E."/>
            <person name="Kuo A."/>
            <person name="Riley R."/>
            <person name="Clum A."/>
            <person name="Nolan M."/>
            <person name="Lipzen A."/>
            <person name="Salamov A."/>
            <person name="Henrissat B."/>
            <person name="Wiebenga A."/>
            <person name="De vries R.P."/>
            <person name="Grigoriev I.V."/>
            <person name="Mortensen U.H."/>
            <person name="Andersen M.R."/>
            <person name="Baker S.E."/>
        </authorList>
    </citation>
    <scope>NUCLEOTIDE SEQUENCE</scope>
    <source>
        <strain evidence="10">IBT 28561</strain>
    </source>
</reference>
<evidence type="ECO:0000313" key="10">
    <source>
        <dbReference type="EMBL" id="PKY09388.1"/>
    </source>
</evidence>
<dbReference type="GO" id="GO:0005506">
    <property type="term" value="F:iron ion binding"/>
    <property type="evidence" value="ECO:0007669"/>
    <property type="project" value="InterPro"/>
</dbReference>
<dbReference type="OrthoDB" id="1470350at2759"/>
<keyword evidence="7 10" id="KW-0503">Monooxygenase</keyword>
<proteinExistence type="inferred from homology"/>
<dbReference type="PANTHER" id="PTHR24305">
    <property type="entry name" value="CYTOCHROME P450"/>
    <property type="match status" value="1"/>
</dbReference>
<dbReference type="Gene3D" id="1.10.630.10">
    <property type="entry name" value="Cytochrome P450"/>
    <property type="match status" value="1"/>
</dbReference>
<keyword evidence="6 8" id="KW-0408">Iron</keyword>
<sequence length="499" mass="56549">MSGLGVLGSLAGDPSLLKFVAGFFGLVSFASLATCVYSAYLHPLSKYPGPRIAAATRLWFCYHLIRGDLHLAIHHLHLKYGEVVRIAPDELSYTHADGWNQIYGQRPGKPEITKDPLFYGTLSSGPGSIVSASRDRHAVLRKQMAPGFSERAMREQEAIIRSYADFLIGALKQNGKASVADLMRWYNYFTFDIMGHLVFGEPFDCLKCTGYHPWVGLIFDAIRSAAFMRSSNFWPWLAPLIRKFIPKEMQRRRLEQKEMARAKVALRKSIKDAPYDLSASMLKPDSGVTPQEYQATVESIIIAGSETTATALSGVTFLLLKNPDKLERVVKEVRSAFASPEDISFVNINKLPYLLACLNEALRIYPPIPDAFPRNTTSNVEMILDQLVPPNTIVRMTHWGTFHSPRNFTRPDEYLPERWLGEDPQFANDKKNAFQPFQVGPRNCIGRNLAYFEMRLVMALVLWHFDMDLCEESTDWSNQKVYLLWEKPALMVKMSPRAV</sequence>
<feature type="binding site" description="axial binding residue" evidence="8">
    <location>
        <position position="444"/>
    </location>
    <ligand>
        <name>heme</name>
        <dbReference type="ChEBI" id="CHEBI:30413"/>
    </ligand>
    <ligandPart>
        <name>Fe</name>
        <dbReference type="ChEBI" id="CHEBI:18248"/>
    </ligandPart>
</feature>
<organism evidence="10 11">
    <name type="scientific">Aspergillus campestris (strain IBT 28561)</name>
    <dbReference type="NCBI Taxonomy" id="1392248"/>
    <lineage>
        <taxon>Eukaryota</taxon>
        <taxon>Fungi</taxon>
        <taxon>Dikarya</taxon>
        <taxon>Ascomycota</taxon>
        <taxon>Pezizomycotina</taxon>
        <taxon>Eurotiomycetes</taxon>
        <taxon>Eurotiomycetidae</taxon>
        <taxon>Eurotiales</taxon>
        <taxon>Aspergillaceae</taxon>
        <taxon>Aspergillus</taxon>
        <taxon>Aspergillus subgen. Circumdati</taxon>
    </lineage>
</organism>
<dbReference type="PRINTS" id="PR00463">
    <property type="entry name" value="EP450I"/>
</dbReference>
<dbReference type="InterPro" id="IPR002401">
    <property type="entry name" value="Cyt_P450_E_grp-I"/>
</dbReference>
<keyword evidence="3 8" id="KW-0349">Heme</keyword>
<gene>
    <name evidence="10" type="ORF">P168DRAFT_324354</name>
</gene>
<dbReference type="EMBL" id="MSFM01000001">
    <property type="protein sequence ID" value="PKY09388.1"/>
    <property type="molecule type" value="Genomic_DNA"/>
</dbReference>
<keyword evidence="4 8" id="KW-0479">Metal-binding</keyword>
<keyword evidence="9" id="KW-1133">Transmembrane helix</keyword>
<dbReference type="Pfam" id="PF00067">
    <property type="entry name" value="p450"/>
    <property type="match status" value="1"/>
</dbReference>
<dbReference type="RefSeq" id="XP_024697982.1">
    <property type="nucleotide sequence ID" value="XM_024840827.1"/>
</dbReference>
<evidence type="ECO:0000256" key="9">
    <source>
        <dbReference type="SAM" id="Phobius"/>
    </source>
</evidence>
<evidence type="ECO:0000256" key="6">
    <source>
        <dbReference type="ARBA" id="ARBA00023004"/>
    </source>
</evidence>
<comment type="caution">
    <text evidence="10">The sequence shown here is derived from an EMBL/GenBank/DDBJ whole genome shotgun (WGS) entry which is preliminary data.</text>
</comment>
<evidence type="ECO:0000313" key="11">
    <source>
        <dbReference type="Proteomes" id="UP000234254"/>
    </source>
</evidence>
<dbReference type="GO" id="GO:0004497">
    <property type="term" value="F:monooxygenase activity"/>
    <property type="evidence" value="ECO:0007669"/>
    <property type="project" value="UniProtKB-KW"/>
</dbReference>
<accession>A0A2I1DHP4</accession>
<evidence type="ECO:0000256" key="3">
    <source>
        <dbReference type="ARBA" id="ARBA00022617"/>
    </source>
</evidence>
<dbReference type="InterPro" id="IPR036396">
    <property type="entry name" value="Cyt_P450_sf"/>
</dbReference>
<evidence type="ECO:0000256" key="7">
    <source>
        <dbReference type="ARBA" id="ARBA00023033"/>
    </source>
</evidence>
<name>A0A2I1DHP4_ASPC2</name>
<feature type="transmembrane region" description="Helical" evidence="9">
    <location>
        <begin position="20"/>
        <end position="41"/>
    </location>
</feature>
<evidence type="ECO:0000256" key="1">
    <source>
        <dbReference type="ARBA" id="ARBA00001971"/>
    </source>
</evidence>
<dbReference type="PANTHER" id="PTHR24305:SF230">
    <property type="entry name" value="P450, PUTATIVE (EUROFUNG)-RELATED"/>
    <property type="match status" value="1"/>
</dbReference>
<dbReference type="SUPFAM" id="SSF48264">
    <property type="entry name" value="Cytochrome P450"/>
    <property type="match status" value="1"/>
</dbReference>
<dbReference type="Proteomes" id="UP000234254">
    <property type="component" value="Unassembled WGS sequence"/>
</dbReference>
<evidence type="ECO:0000256" key="2">
    <source>
        <dbReference type="ARBA" id="ARBA00010617"/>
    </source>
</evidence>
<keyword evidence="9" id="KW-0812">Transmembrane</keyword>
<comment type="cofactor">
    <cofactor evidence="1 8">
        <name>heme</name>
        <dbReference type="ChEBI" id="CHEBI:30413"/>
    </cofactor>
</comment>
<protein>
    <submittedName>
        <fullName evidence="10">Cytochrome P450 monooxygenase</fullName>
    </submittedName>
</protein>
<dbReference type="GeneID" id="36548351"/>
<dbReference type="GO" id="GO:0016705">
    <property type="term" value="F:oxidoreductase activity, acting on paired donors, with incorporation or reduction of molecular oxygen"/>
    <property type="evidence" value="ECO:0007669"/>
    <property type="project" value="InterPro"/>
</dbReference>
<evidence type="ECO:0000256" key="5">
    <source>
        <dbReference type="ARBA" id="ARBA00023002"/>
    </source>
</evidence>
<dbReference type="CDD" id="cd11058">
    <property type="entry name" value="CYP60B-like"/>
    <property type="match status" value="1"/>
</dbReference>
<dbReference type="GO" id="GO:0045122">
    <property type="term" value="P:aflatoxin biosynthetic process"/>
    <property type="evidence" value="ECO:0007669"/>
    <property type="project" value="UniProtKB-ARBA"/>
</dbReference>
<dbReference type="InterPro" id="IPR050121">
    <property type="entry name" value="Cytochrome_P450_monoxygenase"/>
</dbReference>
<keyword evidence="9" id="KW-0472">Membrane</keyword>
<dbReference type="InterPro" id="IPR001128">
    <property type="entry name" value="Cyt_P450"/>
</dbReference>
<dbReference type="AlphaFoldDB" id="A0A2I1DHP4"/>
<dbReference type="GO" id="GO:0020037">
    <property type="term" value="F:heme binding"/>
    <property type="evidence" value="ECO:0007669"/>
    <property type="project" value="InterPro"/>
</dbReference>
<keyword evidence="5" id="KW-0560">Oxidoreductase</keyword>